<feature type="coiled-coil region" evidence="1">
    <location>
        <begin position="240"/>
        <end position="271"/>
    </location>
</feature>
<sequence>MHITGKLMIFLLLIPLAATSVWMSARLYVVRNSWSKQVEDLAVKNIKGAHQINENEKRLKHLKDELARTMLSWGQNWDNVDAEGFVRSGRLIIETSNFGANQGIASRSAKPVLHVFRPEKDGVYSYLGPFRATTVRPQEASFEPTWKYRPVDVLNLEAGKWRFRSLIPSGHFARIDQLEAQLWESAVKLRDYQIEVAEQKKIIGKSEEALETRLGELLGNPAAKNIPGSPEFSKGYVATIDLEQQARNLLLDELDKLRRQVKIEYDRMMEKIQENKQLASQASDGGTPPIKTTEKKTNNKN</sequence>
<dbReference type="EMBL" id="UOGL01000345">
    <property type="protein sequence ID" value="VAX39598.1"/>
    <property type="molecule type" value="Genomic_DNA"/>
</dbReference>
<evidence type="ECO:0000313" key="3">
    <source>
        <dbReference type="EMBL" id="VAX39598.1"/>
    </source>
</evidence>
<protein>
    <submittedName>
        <fullName evidence="3">Uncharacterized protein</fullName>
    </submittedName>
</protein>
<accession>A0A3B1DU41</accession>
<feature type="region of interest" description="Disordered" evidence="2">
    <location>
        <begin position="274"/>
        <end position="301"/>
    </location>
</feature>
<name>A0A3B1DU41_9ZZZZ</name>
<reference evidence="3" key="1">
    <citation type="submission" date="2018-06" db="EMBL/GenBank/DDBJ databases">
        <authorList>
            <person name="Zhirakovskaya E."/>
        </authorList>
    </citation>
    <scope>NUCLEOTIDE SEQUENCE</scope>
</reference>
<keyword evidence="1" id="KW-0175">Coiled coil</keyword>
<evidence type="ECO:0000256" key="1">
    <source>
        <dbReference type="SAM" id="Coils"/>
    </source>
</evidence>
<gene>
    <name evidence="3" type="ORF">MNBD_PLANCTO02-2547</name>
</gene>
<organism evidence="3">
    <name type="scientific">hydrothermal vent metagenome</name>
    <dbReference type="NCBI Taxonomy" id="652676"/>
    <lineage>
        <taxon>unclassified sequences</taxon>
        <taxon>metagenomes</taxon>
        <taxon>ecological metagenomes</taxon>
    </lineage>
</organism>
<feature type="compositionally biased region" description="Polar residues" evidence="2">
    <location>
        <begin position="275"/>
        <end position="284"/>
    </location>
</feature>
<dbReference type="AlphaFoldDB" id="A0A3B1DU41"/>
<evidence type="ECO:0000256" key="2">
    <source>
        <dbReference type="SAM" id="MobiDB-lite"/>
    </source>
</evidence>
<feature type="compositionally biased region" description="Basic and acidic residues" evidence="2">
    <location>
        <begin position="292"/>
        <end position="301"/>
    </location>
</feature>
<proteinExistence type="predicted"/>